<reference evidence="4" key="1">
    <citation type="submission" date="2021-01" db="EMBL/GenBank/DDBJ databases">
        <authorList>
            <person name="Zahm M."/>
            <person name="Roques C."/>
            <person name="Cabau C."/>
            <person name="Klopp C."/>
            <person name="Donnadieu C."/>
            <person name="Jouanno E."/>
            <person name="Lampietro C."/>
            <person name="Louis A."/>
            <person name="Herpin A."/>
            <person name="Echchiki A."/>
            <person name="Berthelot C."/>
            <person name="Parey E."/>
            <person name="Roest-Crollius H."/>
            <person name="Braasch I."/>
            <person name="Postlethwait J."/>
            <person name="Bobe J."/>
            <person name="Montfort J."/>
            <person name="Bouchez O."/>
            <person name="Begum T."/>
            <person name="Mejri S."/>
            <person name="Adams A."/>
            <person name="Chen W.-J."/>
            <person name="Guiguen Y."/>
        </authorList>
    </citation>
    <scope>NUCLEOTIDE SEQUENCE</scope>
    <source>
        <tissue evidence="4">Blood</tissue>
    </source>
</reference>
<keyword evidence="5" id="KW-1185">Reference proteome</keyword>
<protein>
    <recommendedName>
        <fullName evidence="3">Kinesin-like protein KIF6/9 C-terminal domain-containing protein</fullName>
    </recommendedName>
</protein>
<accession>A0A8T3DGH1</accession>
<feature type="compositionally biased region" description="Basic and acidic residues" evidence="2">
    <location>
        <begin position="429"/>
        <end position="443"/>
    </location>
</feature>
<organism evidence="4 5">
    <name type="scientific">Albula goreensis</name>
    <dbReference type="NCBI Taxonomy" id="1534307"/>
    <lineage>
        <taxon>Eukaryota</taxon>
        <taxon>Metazoa</taxon>
        <taxon>Chordata</taxon>
        <taxon>Craniata</taxon>
        <taxon>Vertebrata</taxon>
        <taxon>Euteleostomi</taxon>
        <taxon>Actinopterygii</taxon>
        <taxon>Neopterygii</taxon>
        <taxon>Teleostei</taxon>
        <taxon>Albuliformes</taxon>
        <taxon>Albulidae</taxon>
        <taxon>Albula</taxon>
    </lineage>
</organism>
<dbReference type="AlphaFoldDB" id="A0A8T3DGH1"/>
<keyword evidence="1" id="KW-0175">Coiled coil</keyword>
<comment type="caution">
    <text evidence="4">The sequence shown here is derived from an EMBL/GenBank/DDBJ whole genome shotgun (WGS) entry which is preliminary data.</text>
</comment>
<dbReference type="Pfam" id="PF23735">
    <property type="entry name" value="KIF9"/>
    <property type="match status" value="1"/>
</dbReference>
<feature type="region of interest" description="Disordered" evidence="2">
    <location>
        <begin position="119"/>
        <end position="141"/>
    </location>
</feature>
<gene>
    <name evidence="4" type="ORF">AGOR_G00103440</name>
</gene>
<feature type="compositionally biased region" description="Polar residues" evidence="2">
    <location>
        <begin position="195"/>
        <end position="206"/>
    </location>
</feature>
<feature type="region of interest" description="Disordered" evidence="2">
    <location>
        <begin position="195"/>
        <end position="214"/>
    </location>
</feature>
<feature type="compositionally biased region" description="Polar residues" evidence="2">
    <location>
        <begin position="372"/>
        <end position="407"/>
    </location>
</feature>
<dbReference type="EMBL" id="JAERUA010000009">
    <property type="protein sequence ID" value="KAI1895160.1"/>
    <property type="molecule type" value="Genomic_DNA"/>
</dbReference>
<sequence>MRKISSWMAKESISTCRFAQRVALIKNEALLNEELDPSLVIIRLKKEIQSLKEELALVTGQQREDDLTEEELQKLGEQLKKFLEDPDPDATLDLGPDMRKIQHCFTLLKVMVREKFSGVAQREDSPQPSEATSRPVSPQQEAVQKLKDMLQQRDDEISVLVNMLKKEKKKVQDAAAQLANVSNGLPPSQKALQLPSETMLSESTGGQDKENVPRDNSNIYALHRRRGPELSLGRQETFEIYRKEHEDSLVIEDNKILLKQRYAEAKALGEQVNEARSKVNFLKRQLEQRRMQTAAHGVTEGIAELMKPDPVEERLCEQIEQEKTSYKNTFGRLKALKTEIEHLQLLLERSKVKLQRDFQEWWMQESARLQEQPSEFTAQSQSSGRPNHQSESSVSAHLLSRTASTGQRAMPGVSPPKDPASRNQPAGRDAVHPGDLRSVRSDRAMVPVAGPSSIPLTGDQQTDADILAFVRARHNLLNRAGPAQQ</sequence>
<dbReference type="InterPro" id="IPR056524">
    <property type="entry name" value="KIF6/9_C"/>
</dbReference>
<evidence type="ECO:0000313" key="4">
    <source>
        <dbReference type="EMBL" id="KAI1895160.1"/>
    </source>
</evidence>
<dbReference type="Proteomes" id="UP000829720">
    <property type="component" value="Unassembled WGS sequence"/>
</dbReference>
<name>A0A8T3DGH1_9TELE</name>
<evidence type="ECO:0000256" key="1">
    <source>
        <dbReference type="SAM" id="Coils"/>
    </source>
</evidence>
<feature type="compositionally biased region" description="Polar residues" evidence="2">
    <location>
        <begin position="126"/>
        <end position="141"/>
    </location>
</feature>
<feature type="coiled-coil region" evidence="1">
    <location>
        <begin position="265"/>
        <end position="292"/>
    </location>
</feature>
<feature type="domain" description="Kinesin-like protein KIF6/9 C-terminal" evidence="3">
    <location>
        <begin position="233"/>
        <end position="370"/>
    </location>
</feature>
<evidence type="ECO:0000259" key="3">
    <source>
        <dbReference type="Pfam" id="PF23735"/>
    </source>
</evidence>
<proteinExistence type="predicted"/>
<evidence type="ECO:0000313" key="5">
    <source>
        <dbReference type="Proteomes" id="UP000829720"/>
    </source>
</evidence>
<dbReference type="OrthoDB" id="3176171at2759"/>
<evidence type="ECO:0000256" key="2">
    <source>
        <dbReference type="SAM" id="MobiDB-lite"/>
    </source>
</evidence>
<feature type="region of interest" description="Disordered" evidence="2">
    <location>
        <begin position="372"/>
        <end position="459"/>
    </location>
</feature>